<keyword evidence="2" id="KW-1185">Reference proteome</keyword>
<dbReference type="OrthoDB" id="8566355at2"/>
<dbReference type="RefSeq" id="WP_015282556.1">
    <property type="nucleotide sequence ID" value="NC_019941.1"/>
</dbReference>
<dbReference type="HOGENOM" id="CLU_1601263_0_0_6"/>
<evidence type="ECO:0000313" key="2">
    <source>
        <dbReference type="Proteomes" id="UP000010816"/>
    </source>
</evidence>
<protein>
    <recommendedName>
        <fullName evidence="3">BrxE family protein</fullName>
    </recommendedName>
</protein>
<name>L0H441_9GAMM</name>
<proteinExistence type="predicted"/>
<dbReference type="KEGG" id="tmb:Thimo_3788"/>
<gene>
    <name evidence="1" type="ORF">Thimo_3788</name>
</gene>
<dbReference type="Pfam" id="PF26412">
    <property type="entry name" value="BrxE"/>
    <property type="match status" value="1"/>
</dbReference>
<keyword evidence="1" id="KW-0614">Plasmid</keyword>
<dbReference type="Proteomes" id="UP000010816">
    <property type="component" value="Plasmid pTHIMO01"/>
</dbReference>
<sequence>MSTNGTIQSAGGPLERLATLRVLVAYLGEKDQFDWWPTAFLTVTGRRFLELNFPRTLLSAGVGCVCQAAKDLHDQRIGHAGAFHLFRLPHGLEQDVHRFLATDGGRDLVGLISGKEQAVAGLNAMAEEEGACSEGPVRVAALSQCTHRPSLRRVAACYRDAFEHGHRTFPYFTPA</sequence>
<organism evidence="1 2">
    <name type="scientific">Thioflavicoccus mobilis 8321</name>
    <dbReference type="NCBI Taxonomy" id="765912"/>
    <lineage>
        <taxon>Bacteria</taxon>
        <taxon>Pseudomonadati</taxon>
        <taxon>Pseudomonadota</taxon>
        <taxon>Gammaproteobacteria</taxon>
        <taxon>Chromatiales</taxon>
        <taxon>Chromatiaceae</taxon>
        <taxon>Thioflavicoccus</taxon>
    </lineage>
</organism>
<dbReference type="AlphaFoldDB" id="L0H441"/>
<accession>L0H441</accession>
<geneLocation type="plasmid" evidence="1 2">
    <name>pTHIMO01</name>
</geneLocation>
<evidence type="ECO:0008006" key="3">
    <source>
        <dbReference type="Google" id="ProtNLM"/>
    </source>
</evidence>
<dbReference type="NCBIfam" id="NF033447">
    <property type="entry name" value="BrxE_fam"/>
    <property type="match status" value="1"/>
</dbReference>
<reference evidence="1 2" key="1">
    <citation type="submission" date="2011-09" db="EMBL/GenBank/DDBJ databases">
        <title>Complete sequence of plasmid of Thioflavicoccus mobilis 8321.</title>
        <authorList>
            <consortium name="US DOE Joint Genome Institute"/>
            <person name="Lucas S."/>
            <person name="Han J."/>
            <person name="Lapidus A."/>
            <person name="Cheng J.-F."/>
            <person name="Goodwin L."/>
            <person name="Pitluck S."/>
            <person name="Peters L."/>
            <person name="Ovchinnikova G."/>
            <person name="Lu M."/>
            <person name="Detter J.C."/>
            <person name="Han C."/>
            <person name="Tapia R."/>
            <person name="Land M."/>
            <person name="Hauser L."/>
            <person name="Kyrpides N."/>
            <person name="Ivanova N."/>
            <person name="Pagani I."/>
            <person name="Vogl K."/>
            <person name="Liu Z."/>
            <person name="Imhoff J."/>
            <person name="Thiel V."/>
            <person name="Frigaard N.-U."/>
            <person name="Bryant D."/>
            <person name="Woyke T."/>
        </authorList>
    </citation>
    <scope>NUCLEOTIDE SEQUENCE [LARGE SCALE GENOMIC DNA]</scope>
    <source>
        <strain evidence="1 2">8321</strain>
        <plasmid evidence="2">Plasmid pTHIMO01</plasmid>
    </source>
</reference>
<dbReference type="EMBL" id="CP003052">
    <property type="protein sequence ID" value="AGA92440.1"/>
    <property type="molecule type" value="Genomic_DNA"/>
</dbReference>
<evidence type="ECO:0000313" key="1">
    <source>
        <dbReference type="EMBL" id="AGA92440.1"/>
    </source>
</evidence>
<dbReference type="InterPro" id="IPR058690">
    <property type="entry name" value="BrxE"/>
</dbReference>